<proteinExistence type="predicted"/>
<evidence type="ECO:0000313" key="4">
    <source>
        <dbReference type="EMBL" id="MCM2575873.1"/>
    </source>
</evidence>
<name>A0ABT0X022_9ACTN</name>
<keyword evidence="5" id="KW-1185">Reference proteome</keyword>
<gene>
    <name evidence="4" type="ORF">M1E25_00625</name>
</gene>
<feature type="signal peptide" evidence="3">
    <location>
        <begin position="1"/>
        <end position="31"/>
    </location>
</feature>
<comment type="caution">
    <text evidence="4">The sequence shown here is derived from an EMBL/GenBank/DDBJ whole genome shotgun (WGS) entry which is preliminary data.</text>
</comment>
<sequence length="228" mass="22551">MRSVTGRITRSAAVAAATTALLTAVVLPAHAVDDPGIDDTTSLDTGTEPETLPDLDESDEPDDTSVTADPSGSTASATATIIVTPAVVTAGADVVIRIEGCTEKKGVATSEAFVADAHVAASDDGDDVLSAEATVRSTTAPGTYRIHHRDCNAEGSFTVTASASASASTEEIRPTAPVRAGGGGTAAEADPNGPGVAEVAFGLALAGGAAVAVGGTAVRRRRSRASSH</sequence>
<keyword evidence="2" id="KW-0812">Transmembrane</keyword>
<dbReference type="RefSeq" id="WP_251407673.1">
    <property type="nucleotide sequence ID" value="NZ_JAMQGM010000001.1"/>
</dbReference>
<feature type="region of interest" description="Disordered" evidence="1">
    <location>
        <begin position="33"/>
        <end position="74"/>
    </location>
</feature>
<organism evidence="4 5">
    <name type="scientific">Streptomyces meridianus</name>
    <dbReference type="NCBI Taxonomy" id="2938945"/>
    <lineage>
        <taxon>Bacteria</taxon>
        <taxon>Bacillati</taxon>
        <taxon>Actinomycetota</taxon>
        <taxon>Actinomycetes</taxon>
        <taxon>Kitasatosporales</taxon>
        <taxon>Streptomycetaceae</taxon>
        <taxon>Streptomyces</taxon>
    </lineage>
</organism>
<keyword evidence="2" id="KW-0472">Membrane</keyword>
<protein>
    <submittedName>
        <fullName evidence="4">Uncharacterized protein</fullName>
    </submittedName>
</protein>
<feature type="compositionally biased region" description="Acidic residues" evidence="1">
    <location>
        <begin position="51"/>
        <end position="63"/>
    </location>
</feature>
<reference evidence="4" key="1">
    <citation type="journal article" date="2023" name="Int. J. Syst. Evol. Microbiol.">
        <title>Streptomyces meridianus sp. nov. isolated from brackish water of the Tagus estuary in Alcochete, Portugal.</title>
        <authorList>
            <person name="Santos J.D.N."/>
            <person name="Klimek D."/>
            <person name="Calusinska M."/>
            <person name="Lobo Da Cunha A."/>
            <person name="Catita J."/>
            <person name="Goncalves H."/>
            <person name="Gonzalez I."/>
            <person name="Reyes F."/>
            <person name="Lage O.M."/>
        </authorList>
    </citation>
    <scope>NUCLEOTIDE SEQUENCE</scope>
    <source>
        <strain evidence="4">MTZ3.1</strain>
    </source>
</reference>
<keyword evidence="2" id="KW-1133">Transmembrane helix</keyword>
<evidence type="ECO:0000256" key="3">
    <source>
        <dbReference type="SAM" id="SignalP"/>
    </source>
</evidence>
<feature type="chain" id="PRO_5045798634" evidence="3">
    <location>
        <begin position="32"/>
        <end position="228"/>
    </location>
</feature>
<keyword evidence="3" id="KW-0732">Signal</keyword>
<dbReference type="Proteomes" id="UP001167160">
    <property type="component" value="Unassembled WGS sequence"/>
</dbReference>
<feature type="region of interest" description="Disordered" evidence="1">
    <location>
        <begin position="164"/>
        <end position="191"/>
    </location>
</feature>
<evidence type="ECO:0000256" key="2">
    <source>
        <dbReference type="SAM" id="Phobius"/>
    </source>
</evidence>
<dbReference type="EMBL" id="JAMQGM010000001">
    <property type="protein sequence ID" value="MCM2575873.1"/>
    <property type="molecule type" value="Genomic_DNA"/>
</dbReference>
<accession>A0ABT0X022</accession>
<evidence type="ECO:0000313" key="5">
    <source>
        <dbReference type="Proteomes" id="UP001167160"/>
    </source>
</evidence>
<feature type="transmembrane region" description="Helical" evidence="2">
    <location>
        <begin position="199"/>
        <end position="218"/>
    </location>
</feature>
<evidence type="ECO:0000256" key="1">
    <source>
        <dbReference type="SAM" id="MobiDB-lite"/>
    </source>
</evidence>
<feature type="compositionally biased region" description="Low complexity" evidence="1">
    <location>
        <begin position="64"/>
        <end position="74"/>
    </location>
</feature>